<accession>B0WG39</accession>
<organism>
    <name type="scientific">Culex quinquefasciatus</name>
    <name type="common">Southern house mosquito</name>
    <name type="synonym">Culex pungens</name>
    <dbReference type="NCBI Taxonomy" id="7176"/>
    <lineage>
        <taxon>Eukaryota</taxon>
        <taxon>Metazoa</taxon>
        <taxon>Ecdysozoa</taxon>
        <taxon>Arthropoda</taxon>
        <taxon>Hexapoda</taxon>
        <taxon>Insecta</taxon>
        <taxon>Pterygota</taxon>
        <taxon>Neoptera</taxon>
        <taxon>Endopterygota</taxon>
        <taxon>Diptera</taxon>
        <taxon>Nematocera</taxon>
        <taxon>Culicoidea</taxon>
        <taxon>Culicidae</taxon>
        <taxon>Culicinae</taxon>
        <taxon>Culicini</taxon>
        <taxon>Culex</taxon>
        <taxon>Culex</taxon>
    </lineage>
</organism>
<reference evidence="3" key="2">
    <citation type="submission" date="2021-02" db="UniProtKB">
        <authorList>
            <consortium name="EnsemblMetazoa"/>
        </authorList>
    </citation>
    <scope>IDENTIFICATION</scope>
    <source>
        <strain evidence="3">JHB</strain>
    </source>
</reference>
<dbReference type="AlphaFoldDB" id="B0WG39"/>
<dbReference type="eggNOG" id="ENOG502QVKE">
    <property type="taxonomic scope" value="Eukaryota"/>
</dbReference>
<dbReference type="KEGG" id="cqu:CpipJ_CPIJ005848"/>
<dbReference type="HOGENOM" id="CLU_053925_0_0_1"/>
<dbReference type="VEuPathDB" id="VectorBase:CQUJHB001408"/>
<reference evidence="2" key="1">
    <citation type="submission" date="2007-03" db="EMBL/GenBank/DDBJ databases">
        <title>Annotation of Culex pipiens quinquefasciatus.</title>
        <authorList>
            <consortium name="The Broad Institute Genome Sequencing Platform"/>
            <person name="Atkinson P.W."/>
            <person name="Hemingway J."/>
            <person name="Christensen B.M."/>
            <person name="Higgs S."/>
            <person name="Kodira C."/>
            <person name="Hannick L."/>
            <person name="Megy K."/>
            <person name="O'Leary S."/>
            <person name="Pearson M."/>
            <person name="Haas B.J."/>
            <person name="Mauceli E."/>
            <person name="Wortman J.R."/>
            <person name="Lee N.H."/>
            <person name="Guigo R."/>
            <person name="Stanke M."/>
            <person name="Alvarado L."/>
            <person name="Amedeo P."/>
            <person name="Antoine C.H."/>
            <person name="Arensburger P."/>
            <person name="Bidwell S.L."/>
            <person name="Crawford M."/>
            <person name="Camaro F."/>
            <person name="Devon K."/>
            <person name="Engels R."/>
            <person name="Hammond M."/>
            <person name="Howarth C."/>
            <person name="Koehrsen M."/>
            <person name="Lawson D."/>
            <person name="Montgomery P."/>
            <person name="Nene V."/>
            <person name="Nusbaum C."/>
            <person name="Puiu D."/>
            <person name="Romero-Severson J."/>
            <person name="Severson D.W."/>
            <person name="Shumway M."/>
            <person name="Sisk P."/>
            <person name="Stolte C."/>
            <person name="Zeng Q."/>
            <person name="Eisenstadt E."/>
            <person name="Fraser-Liggett C."/>
            <person name="Strausberg R."/>
            <person name="Galagan J."/>
            <person name="Birren B."/>
            <person name="Collins F.H."/>
        </authorList>
    </citation>
    <scope>NUCLEOTIDE SEQUENCE [LARGE SCALE GENOMIC DNA]</scope>
    <source>
        <strain evidence="2">JHB</strain>
    </source>
</reference>
<keyword evidence="4" id="KW-1185">Reference proteome</keyword>
<dbReference type="GO" id="GO:0006264">
    <property type="term" value="P:mitochondrial DNA replication"/>
    <property type="evidence" value="ECO:0007669"/>
    <property type="project" value="TreeGrafter"/>
</dbReference>
<evidence type="ECO:0000259" key="1">
    <source>
        <dbReference type="Pfam" id="PF12705"/>
    </source>
</evidence>
<proteinExistence type="predicted"/>
<dbReference type="Pfam" id="PF12705">
    <property type="entry name" value="PDDEXK_1"/>
    <property type="match status" value="1"/>
</dbReference>
<sequence length="301" mass="33886">MFKTFIVRHFATAIKKTKVKPNAVTAKPSAIKNLNFENKALFGAVIKDDTKPSIRNDQSESSSEMFWMLQTKTAPHVRPSSSSSKANQSSVTYGSPIPFEDVELRSMLTFPLTPSSSGKLERTWKRHEQFESDQYRCPSVGKILSATMSEGARQALLNWKASKIAQLGEDGFAELQKATLERGSNFHSCLESWLNEENVDEDRNKLHIIEWKTSENQKPSLSATYDAPVQLCAYLGALRADPELTGLDIASGAVFVAYTGGNPAHVHLINQTKLKKYWSVWVQRLQEYWIRYRDGTLPEPI</sequence>
<dbReference type="EMBL" id="DS231923">
    <property type="protein sequence ID" value="EDS26735.1"/>
    <property type="molecule type" value="Genomic_DNA"/>
</dbReference>
<protein>
    <recommendedName>
        <fullName evidence="1">PD-(D/E)XK endonuclease-like domain-containing protein</fullName>
    </recommendedName>
</protein>
<dbReference type="VEuPathDB" id="VectorBase:CPIJ005848"/>
<dbReference type="GO" id="GO:0008297">
    <property type="term" value="F:single-stranded DNA exodeoxyribonuclease activity"/>
    <property type="evidence" value="ECO:0007669"/>
    <property type="project" value="TreeGrafter"/>
</dbReference>
<dbReference type="EnsemblMetazoa" id="CPIJ005848-RA">
    <property type="protein sequence ID" value="CPIJ005848-PA"/>
    <property type="gene ID" value="CPIJ005848"/>
</dbReference>
<evidence type="ECO:0000313" key="4">
    <source>
        <dbReference type="Proteomes" id="UP000002320"/>
    </source>
</evidence>
<dbReference type="InterPro" id="IPR038726">
    <property type="entry name" value="PDDEXK_AddAB-type"/>
</dbReference>
<gene>
    <name evidence="3" type="primary">6037797</name>
    <name evidence="2" type="ORF">CpipJ_CPIJ005848</name>
</gene>
<evidence type="ECO:0000313" key="3">
    <source>
        <dbReference type="EnsemblMetazoa" id="CPIJ005848-PA"/>
    </source>
</evidence>
<dbReference type="Proteomes" id="UP000002320">
    <property type="component" value="Unassembled WGS sequence"/>
</dbReference>
<feature type="domain" description="PD-(D/E)XK endonuclease-like" evidence="1">
    <location>
        <begin position="199"/>
        <end position="295"/>
    </location>
</feature>
<dbReference type="OrthoDB" id="5777131at2759"/>
<dbReference type="InParanoid" id="B0WG39"/>
<evidence type="ECO:0000313" key="2">
    <source>
        <dbReference type="EMBL" id="EDS26735.1"/>
    </source>
</evidence>
<dbReference type="STRING" id="7176.B0WG39"/>
<name>B0WG39_CULQU</name>
<dbReference type="GO" id="GO:0005739">
    <property type="term" value="C:mitochondrion"/>
    <property type="evidence" value="ECO:0007669"/>
    <property type="project" value="TreeGrafter"/>
</dbReference>
<dbReference type="PANTHER" id="PTHR31340">
    <property type="entry name" value="MITOCHONDRIAL GENOME MAINTENANCE EXONUCLEASE 1"/>
    <property type="match status" value="1"/>
</dbReference>
<dbReference type="PANTHER" id="PTHR31340:SF5">
    <property type="entry name" value="MITOCHONDRIAL GENOME MAINTENANCE EXONUCLEASE 1"/>
    <property type="match status" value="1"/>
</dbReference>
<dbReference type="OMA" id="CKCMKST"/>